<evidence type="ECO:0000256" key="1">
    <source>
        <dbReference type="SAM" id="MobiDB-lite"/>
    </source>
</evidence>
<protein>
    <submittedName>
        <fullName evidence="2">Uncharacterized protein</fullName>
    </submittedName>
</protein>
<proteinExistence type="predicted"/>
<feature type="region of interest" description="Disordered" evidence="1">
    <location>
        <begin position="66"/>
        <end position="123"/>
    </location>
</feature>
<keyword evidence="3" id="KW-1185">Reference proteome</keyword>
<feature type="compositionally biased region" description="Basic and acidic residues" evidence="1">
    <location>
        <begin position="95"/>
        <end position="116"/>
    </location>
</feature>
<accession>A0AA88AFI9</accession>
<feature type="region of interest" description="Disordered" evidence="1">
    <location>
        <begin position="1"/>
        <end position="28"/>
    </location>
</feature>
<organism evidence="2 3">
    <name type="scientific">Ficus carica</name>
    <name type="common">Common fig</name>
    <dbReference type="NCBI Taxonomy" id="3494"/>
    <lineage>
        <taxon>Eukaryota</taxon>
        <taxon>Viridiplantae</taxon>
        <taxon>Streptophyta</taxon>
        <taxon>Embryophyta</taxon>
        <taxon>Tracheophyta</taxon>
        <taxon>Spermatophyta</taxon>
        <taxon>Magnoliopsida</taxon>
        <taxon>eudicotyledons</taxon>
        <taxon>Gunneridae</taxon>
        <taxon>Pentapetalae</taxon>
        <taxon>rosids</taxon>
        <taxon>fabids</taxon>
        <taxon>Rosales</taxon>
        <taxon>Moraceae</taxon>
        <taxon>Ficeae</taxon>
        <taxon>Ficus</taxon>
    </lineage>
</organism>
<dbReference type="Proteomes" id="UP001187192">
    <property type="component" value="Unassembled WGS sequence"/>
</dbReference>
<sequence length="123" mass="13835">MRLEDKSRHSNLRDNRKPIGNSIRNSRIEKIQSGKIKLISKDPNSNSVNWKVGSQLELNLNVKELDRKPHGATNHRRLPCTAAPNPPHHPKPPPTHRDEIAPHPADTDPLFHHDPGETPTLSA</sequence>
<feature type="compositionally biased region" description="Basic and acidic residues" evidence="1">
    <location>
        <begin position="1"/>
        <end position="17"/>
    </location>
</feature>
<evidence type="ECO:0000313" key="3">
    <source>
        <dbReference type="Proteomes" id="UP001187192"/>
    </source>
</evidence>
<gene>
    <name evidence="2" type="ORF">TIFTF001_023837</name>
</gene>
<dbReference type="AlphaFoldDB" id="A0AA88AFI9"/>
<reference evidence="2" key="1">
    <citation type="submission" date="2023-07" db="EMBL/GenBank/DDBJ databases">
        <title>draft genome sequence of fig (Ficus carica).</title>
        <authorList>
            <person name="Takahashi T."/>
            <person name="Nishimura K."/>
        </authorList>
    </citation>
    <scope>NUCLEOTIDE SEQUENCE</scope>
</reference>
<evidence type="ECO:0000313" key="2">
    <source>
        <dbReference type="EMBL" id="GMN54719.1"/>
    </source>
</evidence>
<name>A0AA88AFI9_FICCA</name>
<comment type="caution">
    <text evidence="2">The sequence shown here is derived from an EMBL/GenBank/DDBJ whole genome shotgun (WGS) entry which is preliminary data.</text>
</comment>
<dbReference type="EMBL" id="BTGU01000053">
    <property type="protein sequence ID" value="GMN54719.1"/>
    <property type="molecule type" value="Genomic_DNA"/>
</dbReference>